<dbReference type="EMBL" id="QMBQ01000005">
    <property type="protein sequence ID" value="RAZ75195.1"/>
    <property type="molecule type" value="Genomic_DNA"/>
</dbReference>
<sequence length="65" mass="6928">MRTGLLAPLHGCPIEHRGPRSPLDARLLCLRQIGLLSGSLIGRKGISERASLGLPDAALDTLEIM</sequence>
<protein>
    <submittedName>
        <fullName evidence="1">Uncharacterized protein</fullName>
    </submittedName>
</protein>
<proteinExistence type="predicted"/>
<accession>A0A330GRU1</accession>
<evidence type="ECO:0000313" key="1">
    <source>
        <dbReference type="EMBL" id="RAZ75195.1"/>
    </source>
</evidence>
<keyword evidence="2" id="KW-1185">Reference proteome</keyword>
<evidence type="ECO:0000313" key="2">
    <source>
        <dbReference type="Proteomes" id="UP000251956"/>
    </source>
</evidence>
<comment type="caution">
    <text evidence="1">The sequence shown here is derived from an EMBL/GenBank/DDBJ whole genome shotgun (WGS) entry which is preliminary data.</text>
</comment>
<organism evidence="1 2">
    <name type="scientific">Mesorhizobium atlanticum</name>
    <dbReference type="NCBI Taxonomy" id="2233532"/>
    <lineage>
        <taxon>Bacteria</taxon>
        <taxon>Pseudomonadati</taxon>
        <taxon>Pseudomonadota</taxon>
        <taxon>Alphaproteobacteria</taxon>
        <taxon>Hyphomicrobiales</taxon>
        <taxon>Phyllobacteriaceae</taxon>
        <taxon>Mesorhizobium</taxon>
    </lineage>
</organism>
<name>A0A330GRU1_9HYPH</name>
<dbReference type="Proteomes" id="UP000251956">
    <property type="component" value="Unassembled WGS sequence"/>
</dbReference>
<reference evidence="1 2" key="1">
    <citation type="submission" date="2018-07" db="EMBL/GenBank/DDBJ databases">
        <title>Diversity of Mesorhizobium strains in Brazil.</title>
        <authorList>
            <person name="Helene L.C.F."/>
            <person name="Dall'Agnol R."/>
            <person name="Delamuta J.R.M."/>
            <person name="Hungria M."/>
        </authorList>
    </citation>
    <scope>NUCLEOTIDE SEQUENCE [LARGE SCALE GENOMIC DNA]</scope>
    <source>
        <strain evidence="1 2">CNPSo 3140</strain>
    </source>
</reference>
<dbReference type="AlphaFoldDB" id="A0A330GRU1"/>
<gene>
    <name evidence="1" type="ORF">DPM35_20055</name>
</gene>